<dbReference type="EMBL" id="FQZZ01000009">
    <property type="protein sequence ID" value="SHK77139.1"/>
    <property type="molecule type" value="Genomic_DNA"/>
</dbReference>
<dbReference type="PANTHER" id="PTHR46438:SF11">
    <property type="entry name" value="LIPASE-RELATED"/>
    <property type="match status" value="1"/>
</dbReference>
<dbReference type="InterPro" id="IPR029058">
    <property type="entry name" value="AB_hydrolase_fold"/>
</dbReference>
<dbReference type="AlphaFoldDB" id="A0A1H0M2N5"/>
<name>A0A1H0M2N5_9RHOB</name>
<dbReference type="SUPFAM" id="SSF53474">
    <property type="entry name" value="alpha/beta-Hydrolases"/>
    <property type="match status" value="1"/>
</dbReference>
<dbReference type="PRINTS" id="PR00111">
    <property type="entry name" value="ABHYDROLASE"/>
</dbReference>
<dbReference type="Pfam" id="PF12697">
    <property type="entry name" value="Abhydrolase_6"/>
    <property type="match status" value="1"/>
</dbReference>
<protein>
    <submittedName>
        <fullName evidence="2">Pimeloyl-ACP methyl ester carboxylesterase</fullName>
    </submittedName>
</protein>
<gene>
    <name evidence="2" type="ORF">SAMN05444142_10929</name>
</gene>
<reference evidence="2 3" key="1">
    <citation type="submission" date="2016-11" db="EMBL/GenBank/DDBJ databases">
        <authorList>
            <person name="Varghese N."/>
            <person name="Submissions S."/>
        </authorList>
    </citation>
    <scope>NUCLEOTIDE SEQUENCE [LARGE SCALE GENOMIC DNA]</scope>
    <source>
        <strain evidence="2 3">DSM 29620</strain>
    </source>
</reference>
<proteinExistence type="predicted"/>
<dbReference type="InterPro" id="IPR000639">
    <property type="entry name" value="Epox_hydrolase-like"/>
</dbReference>
<dbReference type="InterPro" id="IPR000073">
    <property type="entry name" value="AB_hydrolase_1"/>
</dbReference>
<sequence>MQPIMKNVTSKYVMVDGVKTHYLEGGDGPPLVLLHSGEFGASAELTWEYNIDALAEHFRVIAPDWLGYGKTDKLFDFGNMLYARIHHITRFLETLCIGKAHFMGNSMGATVLLGHAAEESPEWDIDRIVSVSGGGHIPENEFRQMLNDYDGSREHMALIIRSVYMREEVHHDDDFIDRRHQSSLEPGAWECTAAARFRSPFTPPRGFGRSKGYQSIKAKTLLIAGEKDNLREPGYAEPIHEEIPDSKLVVLKGAGHAAHVDQPEVVSKLAIDFLTAD</sequence>
<dbReference type="Gene3D" id="3.40.50.1820">
    <property type="entry name" value="alpha/beta hydrolase"/>
    <property type="match status" value="1"/>
</dbReference>
<dbReference type="Proteomes" id="UP000324252">
    <property type="component" value="Unassembled WGS sequence"/>
</dbReference>
<dbReference type="PRINTS" id="PR00412">
    <property type="entry name" value="EPOXHYDRLASE"/>
</dbReference>
<evidence type="ECO:0000313" key="3">
    <source>
        <dbReference type="Proteomes" id="UP000324252"/>
    </source>
</evidence>
<dbReference type="PANTHER" id="PTHR46438">
    <property type="entry name" value="ALPHA/BETA-HYDROLASES SUPERFAMILY PROTEIN"/>
    <property type="match status" value="1"/>
</dbReference>
<accession>A0A1H0M2N5</accession>
<evidence type="ECO:0000313" key="2">
    <source>
        <dbReference type="EMBL" id="SHK77139.1"/>
    </source>
</evidence>
<dbReference type="GO" id="GO:0003824">
    <property type="term" value="F:catalytic activity"/>
    <property type="evidence" value="ECO:0007669"/>
    <property type="project" value="InterPro"/>
</dbReference>
<keyword evidence="3" id="KW-1185">Reference proteome</keyword>
<evidence type="ECO:0000259" key="1">
    <source>
        <dbReference type="Pfam" id="PF12697"/>
    </source>
</evidence>
<feature type="domain" description="AB hydrolase-1" evidence="1">
    <location>
        <begin position="31"/>
        <end position="267"/>
    </location>
</feature>
<organism evidence="2 3">
    <name type="scientific">Lutimaribacter pacificus</name>
    <dbReference type="NCBI Taxonomy" id="391948"/>
    <lineage>
        <taxon>Bacteria</taxon>
        <taxon>Pseudomonadati</taxon>
        <taxon>Pseudomonadota</taxon>
        <taxon>Alphaproteobacteria</taxon>
        <taxon>Rhodobacterales</taxon>
        <taxon>Roseobacteraceae</taxon>
        <taxon>Lutimaribacter</taxon>
    </lineage>
</organism>